<sequence length="87" mass="9655">MAANVREKDLDHESPAHKNSHRDSETHSLSSFLRRFHLVLVSSTPSSLLPFISSCTVPGQGGKGRGLRFPDMKRILKNFVTGHKDEG</sequence>
<evidence type="ECO:0000313" key="3">
    <source>
        <dbReference type="Proteomes" id="UP000324222"/>
    </source>
</evidence>
<dbReference type="AlphaFoldDB" id="A0A5B7F4T3"/>
<dbReference type="Proteomes" id="UP000324222">
    <property type="component" value="Unassembled WGS sequence"/>
</dbReference>
<evidence type="ECO:0000256" key="1">
    <source>
        <dbReference type="SAM" id="MobiDB-lite"/>
    </source>
</evidence>
<name>A0A5B7F4T3_PORTR</name>
<gene>
    <name evidence="2" type="ORF">E2C01_033125</name>
</gene>
<evidence type="ECO:0000313" key="2">
    <source>
        <dbReference type="EMBL" id="MPC39584.1"/>
    </source>
</evidence>
<dbReference type="EMBL" id="VSRR010004410">
    <property type="protein sequence ID" value="MPC39584.1"/>
    <property type="molecule type" value="Genomic_DNA"/>
</dbReference>
<organism evidence="2 3">
    <name type="scientific">Portunus trituberculatus</name>
    <name type="common">Swimming crab</name>
    <name type="synonym">Neptunus trituberculatus</name>
    <dbReference type="NCBI Taxonomy" id="210409"/>
    <lineage>
        <taxon>Eukaryota</taxon>
        <taxon>Metazoa</taxon>
        <taxon>Ecdysozoa</taxon>
        <taxon>Arthropoda</taxon>
        <taxon>Crustacea</taxon>
        <taxon>Multicrustacea</taxon>
        <taxon>Malacostraca</taxon>
        <taxon>Eumalacostraca</taxon>
        <taxon>Eucarida</taxon>
        <taxon>Decapoda</taxon>
        <taxon>Pleocyemata</taxon>
        <taxon>Brachyura</taxon>
        <taxon>Eubrachyura</taxon>
        <taxon>Portunoidea</taxon>
        <taxon>Portunidae</taxon>
        <taxon>Portuninae</taxon>
        <taxon>Portunus</taxon>
    </lineage>
</organism>
<keyword evidence="3" id="KW-1185">Reference proteome</keyword>
<feature type="region of interest" description="Disordered" evidence="1">
    <location>
        <begin position="1"/>
        <end position="26"/>
    </location>
</feature>
<proteinExistence type="predicted"/>
<protein>
    <submittedName>
        <fullName evidence="2">Uncharacterized protein</fullName>
    </submittedName>
</protein>
<accession>A0A5B7F4T3</accession>
<comment type="caution">
    <text evidence="2">The sequence shown here is derived from an EMBL/GenBank/DDBJ whole genome shotgun (WGS) entry which is preliminary data.</text>
</comment>
<reference evidence="2 3" key="1">
    <citation type="submission" date="2019-05" db="EMBL/GenBank/DDBJ databases">
        <title>Another draft genome of Portunus trituberculatus and its Hox gene families provides insights of decapod evolution.</title>
        <authorList>
            <person name="Jeong J.-H."/>
            <person name="Song I."/>
            <person name="Kim S."/>
            <person name="Choi T."/>
            <person name="Kim D."/>
            <person name="Ryu S."/>
            <person name="Kim W."/>
        </authorList>
    </citation>
    <scope>NUCLEOTIDE SEQUENCE [LARGE SCALE GENOMIC DNA]</scope>
    <source>
        <tissue evidence="2">Muscle</tissue>
    </source>
</reference>